<protein>
    <recommendedName>
        <fullName evidence="9">Signal recognition particle protein</fullName>
        <ecNumber evidence="9">3.6.5.4</ecNumber>
    </recommendedName>
    <alternativeName>
        <fullName evidence="9">Fifty-four homolog</fullName>
    </alternativeName>
</protein>
<dbReference type="PANTHER" id="PTHR11564">
    <property type="entry name" value="SIGNAL RECOGNITION PARTICLE 54K PROTEIN SRP54"/>
    <property type="match status" value="1"/>
</dbReference>
<dbReference type="Gene3D" id="1.10.260.30">
    <property type="entry name" value="Signal recognition particle, SRP54 subunit, M-domain"/>
    <property type="match status" value="1"/>
</dbReference>
<dbReference type="AlphaFoldDB" id="A0A0S4KVT3"/>
<dbReference type="Proteomes" id="UP000066284">
    <property type="component" value="Chromosome 1"/>
</dbReference>
<evidence type="ECO:0000259" key="10">
    <source>
        <dbReference type="PROSITE" id="PS00300"/>
    </source>
</evidence>
<dbReference type="GO" id="GO:0048500">
    <property type="term" value="C:signal recognition particle"/>
    <property type="evidence" value="ECO:0007669"/>
    <property type="project" value="UniProtKB-UniRule"/>
</dbReference>
<dbReference type="InterPro" id="IPR004125">
    <property type="entry name" value="Signal_recog_particle_SRP54_M"/>
</dbReference>
<evidence type="ECO:0000256" key="3">
    <source>
        <dbReference type="ARBA" id="ARBA00022801"/>
    </source>
</evidence>
<keyword evidence="6 9" id="KW-0733">Signal recognition particle</keyword>
<evidence type="ECO:0000256" key="7">
    <source>
        <dbReference type="ARBA" id="ARBA00023274"/>
    </source>
</evidence>
<dbReference type="InterPro" id="IPR013822">
    <property type="entry name" value="Signal_recog_particl_SRP54_hlx"/>
</dbReference>
<dbReference type="SMART" id="SM00963">
    <property type="entry name" value="SRP54_N"/>
    <property type="match status" value="1"/>
</dbReference>
<dbReference type="SUPFAM" id="SSF47446">
    <property type="entry name" value="Signal peptide-binding domain"/>
    <property type="match status" value="1"/>
</dbReference>
<comment type="caution">
    <text evidence="9">Lacks conserved residue(s) required for the propagation of feature annotation.</text>
</comment>
<keyword evidence="4 9" id="KW-0694">RNA-binding</keyword>
<dbReference type="GO" id="GO:0005525">
    <property type="term" value="F:GTP binding"/>
    <property type="evidence" value="ECO:0007669"/>
    <property type="project" value="UniProtKB-UniRule"/>
</dbReference>
<comment type="catalytic activity">
    <reaction evidence="8 9">
        <text>GTP + H2O = GDP + phosphate + H(+)</text>
        <dbReference type="Rhea" id="RHEA:19669"/>
        <dbReference type="ChEBI" id="CHEBI:15377"/>
        <dbReference type="ChEBI" id="CHEBI:15378"/>
        <dbReference type="ChEBI" id="CHEBI:37565"/>
        <dbReference type="ChEBI" id="CHEBI:43474"/>
        <dbReference type="ChEBI" id="CHEBI:58189"/>
        <dbReference type="EC" id="3.6.5.4"/>
    </reaction>
</comment>
<evidence type="ECO:0000256" key="4">
    <source>
        <dbReference type="ARBA" id="ARBA00022884"/>
    </source>
</evidence>
<keyword evidence="3 9" id="KW-0378">Hydrolase</keyword>
<dbReference type="InterPro" id="IPR004780">
    <property type="entry name" value="SRP"/>
</dbReference>
<dbReference type="PANTHER" id="PTHR11564:SF5">
    <property type="entry name" value="SIGNAL RECOGNITION PARTICLE SUBUNIT SRP54"/>
    <property type="match status" value="1"/>
</dbReference>
<dbReference type="EC" id="3.6.5.4" evidence="9"/>
<dbReference type="SUPFAM" id="SSF52540">
    <property type="entry name" value="P-loop containing nucleoside triphosphate hydrolases"/>
    <property type="match status" value="1"/>
</dbReference>
<evidence type="ECO:0000256" key="6">
    <source>
        <dbReference type="ARBA" id="ARBA00023135"/>
    </source>
</evidence>
<keyword evidence="2 9" id="KW-0547">Nucleotide-binding</keyword>
<reference evidence="12" key="1">
    <citation type="submission" date="2015-09" db="EMBL/GenBank/DDBJ databases">
        <authorList>
            <person name="Daims H."/>
        </authorList>
    </citation>
    <scope>NUCLEOTIDE SEQUENCE [LARGE SCALE GENOMIC DNA]</scope>
</reference>
<sequence>MTCKKRFYRLLLPFSQFFRGDRRSLIQGFDGLFLCEPMFETLSQKFEAILKKLRGQGVLTEQNIAEALKEVRLALLEADVNFKIVKDFIERVRQKAVGQEVLQSLTPGHQVVKIVLDELAEMMGGERSGLALSSKPPTVVMLVGLQGAGKTTTCGKLARFYKSQGKRVLMVAADPRRPAAGEQLSALGRDLGIEVYRVDRTQGAPPVSRSEVVEICQAGVEQARAQGFDLAVLDTGGRLHIDDELMEELVAAKTAVAPQEVLLVADAMTGQDAVAMASRFDQQVGLTGVILTKVEGDARGGALLSIRAVTGKPVKFLGVGEKLDALEAFHPDRMASRILGMGDVLSLIEKAQANFSQQQAEEARKRLTTNTFTLEDFRAQLGQMSRLGSMDQILNLLPGGQKLKGMIEGDKPEREIRRVVAIIDSMTISERRDHTIINGNRKKRIARGSGTSVQEVNRLIKQFLSAKKLAKAMTGSGARRHLAQLMRSM</sequence>
<dbReference type="CDD" id="cd18539">
    <property type="entry name" value="SRP_G"/>
    <property type="match status" value="1"/>
</dbReference>
<dbReference type="KEGG" id="nio:NITINOP_3257"/>
<dbReference type="InterPro" id="IPR000897">
    <property type="entry name" value="SRP54_GTPase_dom"/>
</dbReference>
<dbReference type="HAMAP" id="MF_00306">
    <property type="entry name" value="SRP54"/>
    <property type="match status" value="1"/>
</dbReference>
<evidence type="ECO:0000256" key="9">
    <source>
        <dbReference type="HAMAP-Rule" id="MF_00306"/>
    </source>
</evidence>
<evidence type="ECO:0000256" key="5">
    <source>
        <dbReference type="ARBA" id="ARBA00023134"/>
    </source>
</evidence>
<comment type="function">
    <text evidence="9">Involved in targeting and insertion of nascent membrane proteins into the cytoplasmic membrane. Binds to the hydrophobic signal sequence of the ribosome-nascent chain (RNC) as it emerges from the ribosomes. The SRP-RNC complex is then targeted to the cytoplasmic membrane where it interacts with the SRP receptor FtsY.</text>
</comment>
<comment type="similarity">
    <text evidence="1 9">Belongs to the GTP-binding SRP family. SRP54 subfamily.</text>
</comment>
<comment type="subcellular location">
    <subcellularLocation>
        <location evidence="9">Cytoplasm</location>
    </subcellularLocation>
    <text evidence="9">The SRP-RNC complex is targeted to the cytoplasmic membrane.</text>
</comment>
<dbReference type="NCBIfam" id="TIGR00959">
    <property type="entry name" value="ffh"/>
    <property type="match status" value="1"/>
</dbReference>
<feature type="domain" description="SRP54-type proteins GTP-binding" evidence="10">
    <location>
        <begin position="313"/>
        <end position="326"/>
    </location>
</feature>
<dbReference type="GO" id="GO:0003924">
    <property type="term" value="F:GTPase activity"/>
    <property type="evidence" value="ECO:0007669"/>
    <property type="project" value="UniProtKB-UniRule"/>
</dbReference>
<dbReference type="InterPro" id="IPR036891">
    <property type="entry name" value="Signal_recog_part_SRP54_M_sf"/>
</dbReference>
<proteinExistence type="inferred from homology"/>
<dbReference type="PROSITE" id="PS00300">
    <property type="entry name" value="SRP54"/>
    <property type="match status" value="1"/>
</dbReference>
<keyword evidence="12" id="KW-1185">Reference proteome</keyword>
<dbReference type="Gene3D" id="3.40.50.300">
    <property type="entry name" value="P-loop containing nucleotide triphosphate hydrolases"/>
    <property type="match status" value="1"/>
</dbReference>
<dbReference type="GO" id="GO:0006614">
    <property type="term" value="P:SRP-dependent cotranslational protein targeting to membrane"/>
    <property type="evidence" value="ECO:0007669"/>
    <property type="project" value="InterPro"/>
</dbReference>
<keyword evidence="5 9" id="KW-0342">GTP-binding</keyword>
<name>A0A0S4KVT3_9BACT</name>
<dbReference type="GO" id="GO:0008312">
    <property type="term" value="F:7S RNA binding"/>
    <property type="evidence" value="ECO:0007669"/>
    <property type="project" value="InterPro"/>
</dbReference>
<accession>A0A0S4KVT3</accession>
<dbReference type="SMART" id="SM00962">
    <property type="entry name" value="SRP54"/>
    <property type="match status" value="1"/>
</dbReference>
<dbReference type="STRING" id="1715989.NITINOP_3257"/>
<keyword evidence="9" id="KW-0963">Cytoplasm</keyword>
<dbReference type="InterPro" id="IPR003593">
    <property type="entry name" value="AAA+_ATPase"/>
</dbReference>
<comment type="domain">
    <text evidence="9">Composed of three domains: the N-terminal N domain, which is responsible for interactions with the ribosome, the central G domain, which binds GTP, and the C-terminal M domain, which binds the RNA and the signal sequence of the RNC.</text>
</comment>
<evidence type="ECO:0000313" key="11">
    <source>
        <dbReference type="EMBL" id="CUQ68229.1"/>
    </source>
</evidence>
<evidence type="ECO:0000256" key="2">
    <source>
        <dbReference type="ARBA" id="ARBA00022741"/>
    </source>
</evidence>
<evidence type="ECO:0000256" key="1">
    <source>
        <dbReference type="ARBA" id="ARBA00005450"/>
    </source>
</evidence>
<dbReference type="InterPro" id="IPR042101">
    <property type="entry name" value="SRP54_N_sf"/>
</dbReference>
<organism evidence="11 12">
    <name type="scientific">Candidatus Nitrospira inopinata</name>
    <dbReference type="NCBI Taxonomy" id="1715989"/>
    <lineage>
        <taxon>Bacteria</taxon>
        <taxon>Pseudomonadati</taxon>
        <taxon>Nitrospirota</taxon>
        <taxon>Nitrospiria</taxon>
        <taxon>Nitrospirales</taxon>
        <taxon>Nitrospiraceae</taxon>
        <taxon>Nitrospira</taxon>
    </lineage>
</organism>
<dbReference type="Pfam" id="PF00448">
    <property type="entry name" value="SRP54"/>
    <property type="match status" value="1"/>
</dbReference>
<keyword evidence="7 9" id="KW-0687">Ribonucleoprotein</keyword>
<evidence type="ECO:0000256" key="8">
    <source>
        <dbReference type="ARBA" id="ARBA00048027"/>
    </source>
</evidence>
<dbReference type="Pfam" id="PF02978">
    <property type="entry name" value="SRP_SPB"/>
    <property type="match status" value="1"/>
</dbReference>
<comment type="subunit">
    <text evidence="9">Part of the signal recognition particle protein translocation system, which is composed of SRP and FtsY.</text>
</comment>
<dbReference type="SMART" id="SM00382">
    <property type="entry name" value="AAA"/>
    <property type="match status" value="1"/>
</dbReference>
<evidence type="ECO:0000313" key="12">
    <source>
        <dbReference type="Proteomes" id="UP000066284"/>
    </source>
</evidence>
<dbReference type="InterPro" id="IPR027417">
    <property type="entry name" value="P-loop_NTPase"/>
</dbReference>
<dbReference type="InterPro" id="IPR022941">
    <property type="entry name" value="SRP54"/>
</dbReference>
<dbReference type="Pfam" id="PF02881">
    <property type="entry name" value="SRP54_N"/>
    <property type="match status" value="1"/>
</dbReference>
<dbReference type="EMBL" id="LN885086">
    <property type="protein sequence ID" value="CUQ68229.1"/>
    <property type="molecule type" value="Genomic_DNA"/>
</dbReference>
<feature type="binding site" evidence="9">
    <location>
        <begin position="144"/>
        <end position="151"/>
    </location>
    <ligand>
        <name>GTP</name>
        <dbReference type="ChEBI" id="CHEBI:37565"/>
    </ligand>
</feature>
<gene>
    <name evidence="9 11" type="primary">ffh</name>
    <name evidence="11" type="ORF">NITINOP_3257</name>
</gene>
<dbReference type="Gene3D" id="1.20.120.140">
    <property type="entry name" value="Signal recognition particle SRP54, nucleotide-binding domain"/>
    <property type="match status" value="1"/>
</dbReference>